<dbReference type="RefSeq" id="WP_039635467.1">
    <property type="nucleotide sequence ID" value="NZ_AYSO01000019.1"/>
</dbReference>
<dbReference type="Pfam" id="PF14595">
    <property type="entry name" value="Thioredoxin_9"/>
    <property type="match status" value="1"/>
</dbReference>
<comment type="caution">
    <text evidence="1">The sequence shown here is derived from an EMBL/GenBank/DDBJ whole genome shotgun (WGS) entry which is preliminary data.</text>
</comment>
<gene>
    <name evidence="1" type="ORF">U732_2828</name>
</gene>
<keyword evidence="2" id="KW-1185">Reference proteome</keyword>
<dbReference type="EMBL" id="AYSO01000019">
    <property type="protein sequence ID" value="KIE45497.1"/>
    <property type="molecule type" value="Genomic_DNA"/>
</dbReference>
<reference evidence="1 2" key="1">
    <citation type="journal article" date="2015" name="Infect. Genet. Evol.">
        <title>Genomic sequences of six botulinum neurotoxin-producing strains representing three clostridial species illustrate the mobility and diversity of botulinum neurotoxin genes.</title>
        <authorList>
            <person name="Smith T.J."/>
            <person name="Hill K.K."/>
            <person name="Xie G."/>
            <person name="Foley B.T."/>
            <person name="Williamson C.H."/>
            <person name="Foster J.T."/>
            <person name="Johnson S.L."/>
            <person name="Chertkov O."/>
            <person name="Teshima H."/>
            <person name="Gibbons H.S."/>
            <person name="Johnsky L.A."/>
            <person name="Karavis M.A."/>
            <person name="Smith L.A."/>
        </authorList>
    </citation>
    <scope>NUCLEOTIDE SEQUENCE [LARGE SCALE GENOMIC DNA]</scope>
    <source>
        <strain evidence="1 2">CDC 2741</strain>
    </source>
</reference>
<dbReference type="Proteomes" id="UP000031366">
    <property type="component" value="Unassembled WGS sequence"/>
</dbReference>
<name>A0A0C1QWY7_9CLOT</name>
<evidence type="ECO:0000313" key="2">
    <source>
        <dbReference type="Proteomes" id="UP000031366"/>
    </source>
</evidence>
<organism evidence="1 2">
    <name type="scientific">Clostridium argentinense CDC 2741</name>
    <dbReference type="NCBI Taxonomy" id="1418104"/>
    <lineage>
        <taxon>Bacteria</taxon>
        <taxon>Bacillati</taxon>
        <taxon>Bacillota</taxon>
        <taxon>Clostridia</taxon>
        <taxon>Eubacteriales</taxon>
        <taxon>Clostridiaceae</taxon>
        <taxon>Clostridium</taxon>
    </lineage>
</organism>
<evidence type="ECO:0000313" key="1">
    <source>
        <dbReference type="EMBL" id="KIE45497.1"/>
    </source>
</evidence>
<proteinExistence type="predicted"/>
<dbReference type="AlphaFoldDB" id="A0A0C1QWY7"/>
<dbReference type="STRING" id="29341.RSJ17_20120"/>
<protein>
    <submittedName>
        <fullName evidence="1">Thioredoxin family protein</fullName>
    </submittedName>
</protein>
<dbReference type="OrthoDB" id="6120799at2"/>
<dbReference type="InterPro" id="IPR036249">
    <property type="entry name" value="Thioredoxin-like_sf"/>
</dbReference>
<sequence>MIDLSKGLSFDSYLKKSQEKYGDVQDKAYNNTDLSKNAKEEIKKLDKIIHATVFTEGFCPDCIVTIPFIQKLSEENSNLKIHYMPRTGFEDFLEEAVGSKSIPTIITFDEDMNPKGAYVETPKELQEKMVGLSQEERKAIYSEYRNGKYNNLIEKNLLDIIL</sequence>
<accession>A0A0C1QWY7</accession>
<dbReference type="Gene3D" id="3.40.30.10">
    <property type="entry name" value="Glutaredoxin"/>
    <property type="match status" value="1"/>
</dbReference>
<dbReference type="SUPFAM" id="SSF52833">
    <property type="entry name" value="Thioredoxin-like"/>
    <property type="match status" value="1"/>
</dbReference>